<proteinExistence type="predicted"/>
<name>A0A4S8KSG0_DENBC</name>
<protein>
    <submittedName>
        <fullName evidence="1">Uncharacterized protein</fullName>
    </submittedName>
</protein>
<reference evidence="1 2" key="1">
    <citation type="journal article" date="2019" name="Nat. Ecol. Evol.">
        <title>Megaphylogeny resolves global patterns of mushroom evolution.</title>
        <authorList>
            <person name="Varga T."/>
            <person name="Krizsan K."/>
            <person name="Foldi C."/>
            <person name="Dima B."/>
            <person name="Sanchez-Garcia M."/>
            <person name="Sanchez-Ramirez S."/>
            <person name="Szollosi G.J."/>
            <person name="Szarkandi J.G."/>
            <person name="Papp V."/>
            <person name="Albert L."/>
            <person name="Andreopoulos W."/>
            <person name="Angelini C."/>
            <person name="Antonin V."/>
            <person name="Barry K.W."/>
            <person name="Bougher N.L."/>
            <person name="Buchanan P."/>
            <person name="Buyck B."/>
            <person name="Bense V."/>
            <person name="Catcheside P."/>
            <person name="Chovatia M."/>
            <person name="Cooper J."/>
            <person name="Damon W."/>
            <person name="Desjardin D."/>
            <person name="Finy P."/>
            <person name="Geml J."/>
            <person name="Haridas S."/>
            <person name="Hughes K."/>
            <person name="Justo A."/>
            <person name="Karasinski D."/>
            <person name="Kautmanova I."/>
            <person name="Kiss B."/>
            <person name="Kocsube S."/>
            <person name="Kotiranta H."/>
            <person name="LaButti K.M."/>
            <person name="Lechner B.E."/>
            <person name="Liimatainen K."/>
            <person name="Lipzen A."/>
            <person name="Lukacs Z."/>
            <person name="Mihaltcheva S."/>
            <person name="Morgado L.N."/>
            <person name="Niskanen T."/>
            <person name="Noordeloos M.E."/>
            <person name="Ohm R.A."/>
            <person name="Ortiz-Santana B."/>
            <person name="Ovrebo C."/>
            <person name="Racz N."/>
            <person name="Riley R."/>
            <person name="Savchenko A."/>
            <person name="Shiryaev A."/>
            <person name="Soop K."/>
            <person name="Spirin V."/>
            <person name="Szebenyi C."/>
            <person name="Tomsovsky M."/>
            <person name="Tulloss R.E."/>
            <person name="Uehling J."/>
            <person name="Grigoriev I.V."/>
            <person name="Vagvolgyi C."/>
            <person name="Papp T."/>
            <person name="Martin F.M."/>
            <person name="Miettinen O."/>
            <person name="Hibbett D.S."/>
            <person name="Nagy L.G."/>
        </authorList>
    </citation>
    <scope>NUCLEOTIDE SEQUENCE [LARGE SCALE GENOMIC DNA]</scope>
    <source>
        <strain evidence="1 2">CBS 962.96</strain>
    </source>
</reference>
<accession>A0A4S8KSG0</accession>
<evidence type="ECO:0000313" key="2">
    <source>
        <dbReference type="Proteomes" id="UP000297245"/>
    </source>
</evidence>
<dbReference type="EMBL" id="ML180168">
    <property type="protein sequence ID" value="THU78581.1"/>
    <property type="molecule type" value="Genomic_DNA"/>
</dbReference>
<dbReference type="OrthoDB" id="2943400at2759"/>
<evidence type="ECO:0000313" key="1">
    <source>
        <dbReference type="EMBL" id="THU78581.1"/>
    </source>
</evidence>
<organism evidence="1 2">
    <name type="scientific">Dendrothele bispora (strain CBS 962.96)</name>
    <dbReference type="NCBI Taxonomy" id="1314807"/>
    <lineage>
        <taxon>Eukaryota</taxon>
        <taxon>Fungi</taxon>
        <taxon>Dikarya</taxon>
        <taxon>Basidiomycota</taxon>
        <taxon>Agaricomycotina</taxon>
        <taxon>Agaricomycetes</taxon>
        <taxon>Agaricomycetidae</taxon>
        <taxon>Agaricales</taxon>
        <taxon>Agaricales incertae sedis</taxon>
        <taxon>Dendrothele</taxon>
    </lineage>
</organism>
<dbReference type="Proteomes" id="UP000297245">
    <property type="component" value="Unassembled WGS sequence"/>
</dbReference>
<gene>
    <name evidence="1" type="ORF">K435DRAFT_887286</name>
</gene>
<dbReference type="AlphaFoldDB" id="A0A4S8KSG0"/>
<sequence>MSSTQFFTNAHRLAFTQCHFTVAENIYKYSSAIENATGQSLKHYKGDFQTVPIGEIKLEQPVDEEEIEIPVYDGSSILPRLKPTNPFKRWLERQTVKVVRTTHPACLFGQGSEAFTAVTYRSVGPDSTDSYLAWKREYEYYAKIKYDTFEMRPRMLFTYLPRHANVVQLFGITSTTMQMLIYHNTHNIKELISMRTVLYEQYRSHRNDPLIYCYLVFKYVVTIEKVYSEYPELFKDYEVVPGSRGPYFSDQLGEGRTLARVKTHEPPLTTFEDELSIINHVSYMASGFLNSIAWLGLKDGMAALKPYGNAALDFLTDTLGVAIHDSISMGSVTWSNNECAESFSYWSFDPTGEQRLTREEISKFGLPDLDLSVAVGTQWHDRHYRAIMKYLQLKGYNPFSTKYAEDYGFPIFDFVTESLA</sequence>
<keyword evidence="2" id="KW-1185">Reference proteome</keyword>